<proteinExistence type="predicted"/>
<protein>
    <submittedName>
        <fullName evidence="2">Uncharacterized protein</fullName>
    </submittedName>
</protein>
<dbReference type="AlphaFoldDB" id="A0A6A6FWZ5"/>
<accession>A0A6A6FWZ5</accession>
<evidence type="ECO:0000313" key="2">
    <source>
        <dbReference type="EMBL" id="KAF2218006.1"/>
    </source>
</evidence>
<feature type="region of interest" description="Disordered" evidence="1">
    <location>
        <begin position="17"/>
        <end position="48"/>
    </location>
</feature>
<reference evidence="2" key="1">
    <citation type="journal article" date="2020" name="Stud. Mycol.">
        <title>101 Dothideomycetes genomes: a test case for predicting lifestyles and emergence of pathogens.</title>
        <authorList>
            <person name="Haridas S."/>
            <person name="Albert R."/>
            <person name="Binder M."/>
            <person name="Bloem J."/>
            <person name="Labutti K."/>
            <person name="Salamov A."/>
            <person name="Andreopoulos B."/>
            <person name="Baker S."/>
            <person name="Barry K."/>
            <person name="Bills G."/>
            <person name="Bluhm B."/>
            <person name="Cannon C."/>
            <person name="Castanera R."/>
            <person name="Culley D."/>
            <person name="Daum C."/>
            <person name="Ezra D."/>
            <person name="Gonzalez J."/>
            <person name="Henrissat B."/>
            <person name="Kuo A."/>
            <person name="Liang C."/>
            <person name="Lipzen A."/>
            <person name="Lutzoni F."/>
            <person name="Magnuson J."/>
            <person name="Mondo S."/>
            <person name="Nolan M."/>
            <person name="Ohm R."/>
            <person name="Pangilinan J."/>
            <person name="Park H.-J."/>
            <person name="Ramirez L."/>
            <person name="Alfaro M."/>
            <person name="Sun H."/>
            <person name="Tritt A."/>
            <person name="Yoshinaga Y."/>
            <person name="Zwiers L.-H."/>
            <person name="Turgeon B."/>
            <person name="Goodwin S."/>
            <person name="Spatafora J."/>
            <person name="Crous P."/>
            <person name="Grigoriev I."/>
        </authorList>
    </citation>
    <scope>NUCLEOTIDE SEQUENCE</scope>
    <source>
        <strain evidence="2">SCOH1-5</strain>
    </source>
</reference>
<sequence>MTASASIMSPVRCHPAIEFSPGTNNNGNVLPGPGIGSSHSHIPTPNQQAPVVLPGPFHLVSSPSITVPSLSDEFPSRRPCSTPLHSHRIPSRVWQAAIIVQVINAARLIAK</sequence>
<name>A0A6A6FWZ5_9PEZI</name>
<feature type="compositionally biased region" description="Polar residues" evidence="1">
    <location>
        <begin position="37"/>
        <end position="48"/>
    </location>
</feature>
<dbReference type="Proteomes" id="UP000799539">
    <property type="component" value="Unassembled WGS sequence"/>
</dbReference>
<evidence type="ECO:0000256" key="1">
    <source>
        <dbReference type="SAM" id="MobiDB-lite"/>
    </source>
</evidence>
<keyword evidence="3" id="KW-1185">Reference proteome</keyword>
<dbReference type="EMBL" id="ML992662">
    <property type="protein sequence ID" value="KAF2218006.1"/>
    <property type="molecule type" value="Genomic_DNA"/>
</dbReference>
<evidence type="ECO:0000313" key="3">
    <source>
        <dbReference type="Proteomes" id="UP000799539"/>
    </source>
</evidence>
<organism evidence="2 3">
    <name type="scientific">Cercospora zeae-maydis SCOH1-5</name>
    <dbReference type="NCBI Taxonomy" id="717836"/>
    <lineage>
        <taxon>Eukaryota</taxon>
        <taxon>Fungi</taxon>
        <taxon>Dikarya</taxon>
        <taxon>Ascomycota</taxon>
        <taxon>Pezizomycotina</taxon>
        <taxon>Dothideomycetes</taxon>
        <taxon>Dothideomycetidae</taxon>
        <taxon>Mycosphaerellales</taxon>
        <taxon>Mycosphaerellaceae</taxon>
        <taxon>Cercospora</taxon>
    </lineage>
</organism>
<gene>
    <name evidence="2" type="ORF">CERZMDRAFT_80634</name>
</gene>